<keyword evidence="4" id="KW-0012">Acyltransferase</keyword>
<dbReference type="EC" id="2.3.1.97" evidence="2"/>
<evidence type="ECO:0000256" key="4">
    <source>
        <dbReference type="ARBA" id="ARBA00023315"/>
    </source>
</evidence>
<reference evidence="7" key="1">
    <citation type="journal article" date="2020" name="Nature">
        <title>Giant virus diversity and host interactions through global metagenomics.</title>
        <authorList>
            <person name="Schulz F."/>
            <person name="Roux S."/>
            <person name="Paez-Espino D."/>
            <person name="Jungbluth S."/>
            <person name="Walsh D.A."/>
            <person name="Denef V.J."/>
            <person name="McMahon K.D."/>
            <person name="Konstantinidis K.T."/>
            <person name="Eloe-Fadrosh E.A."/>
            <person name="Kyrpides N.C."/>
            <person name="Woyke T."/>
        </authorList>
    </citation>
    <scope>NUCLEOTIDE SEQUENCE</scope>
    <source>
        <strain evidence="7">GVMAG-M-3300018428-16</strain>
    </source>
</reference>
<dbReference type="Gene3D" id="3.40.630.170">
    <property type="match status" value="1"/>
</dbReference>
<keyword evidence="5" id="KW-0812">Transmembrane</keyword>
<keyword evidence="3" id="KW-0808">Transferase</keyword>
<comment type="similarity">
    <text evidence="1">Belongs to the NMT family.</text>
</comment>
<keyword evidence="5" id="KW-1133">Transmembrane helix</keyword>
<dbReference type="InterPro" id="IPR016181">
    <property type="entry name" value="Acyl_CoA_acyltransferase"/>
</dbReference>
<feature type="domain" description="Glycylpeptide N-tetradecanoyltransferase N-terminal" evidence="6">
    <location>
        <begin position="73"/>
        <end position="181"/>
    </location>
</feature>
<dbReference type="SUPFAM" id="SSF55729">
    <property type="entry name" value="Acyl-CoA N-acyltransferases (Nat)"/>
    <property type="match status" value="2"/>
</dbReference>
<dbReference type="GO" id="GO:0004379">
    <property type="term" value="F:glycylpeptide N-tetradecanoyltransferase activity"/>
    <property type="evidence" value="ECO:0007669"/>
    <property type="project" value="UniProtKB-EC"/>
</dbReference>
<dbReference type="AlphaFoldDB" id="A0A6C0BS62"/>
<sequence>MTYIVISLFFVIFIYLITYAYIKITYKFWAYQPVFHVYNLYYWIFPPGIIEHHLPEKNKFTNTIDIVTFSNIKDNDYSDALKILQNNYLNSKKSVFSPTIDKFKPYYVGNFDNSYFSFYEKKTFLTDNNNIIEDKSRVGFISSRPLHVFIDGNYINVNYVDWLCVNKKHRKDGIAPQLIQTHVYNTRHHNKNISVWLFKREADLTGIVPITIYYNYIFDILKWKKPQFISTGFNVFEINTTNLSLLYDLIKVYLKDIFNLYIIPEYSNIIELLKTKNYFIYCCTLDNKIVGFYCFKDTCTNYKKFNIIDCFSSVCINPTKYKTIFVSGFHSAIMHLFKSQNFKYLSIENISHNYLIIQKIILSKKPVFVSPSAFYFYNFAYTPISPHNFFAIY</sequence>
<accession>A0A6C0BS62</accession>
<evidence type="ECO:0000256" key="1">
    <source>
        <dbReference type="ARBA" id="ARBA00009469"/>
    </source>
</evidence>
<dbReference type="EMBL" id="MN739233">
    <property type="protein sequence ID" value="QHS94822.1"/>
    <property type="molecule type" value="Genomic_DNA"/>
</dbReference>
<name>A0A6C0BS62_9ZZZZ</name>
<feature type="transmembrane region" description="Helical" evidence="5">
    <location>
        <begin position="6"/>
        <end position="22"/>
    </location>
</feature>
<evidence type="ECO:0000259" key="6">
    <source>
        <dbReference type="Pfam" id="PF01233"/>
    </source>
</evidence>
<protein>
    <recommendedName>
        <fullName evidence="2">glycylpeptide N-tetradecanoyltransferase</fullName>
        <ecNumber evidence="2">2.3.1.97</ecNumber>
    </recommendedName>
</protein>
<evidence type="ECO:0000256" key="3">
    <source>
        <dbReference type="ARBA" id="ARBA00022679"/>
    </source>
</evidence>
<evidence type="ECO:0000256" key="5">
    <source>
        <dbReference type="SAM" id="Phobius"/>
    </source>
</evidence>
<keyword evidence="5" id="KW-0472">Membrane</keyword>
<proteinExistence type="inferred from homology"/>
<evidence type="ECO:0000256" key="2">
    <source>
        <dbReference type="ARBA" id="ARBA00012923"/>
    </source>
</evidence>
<dbReference type="InterPro" id="IPR022676">
    <property type="entry name" value="NMT_N"/>
</dbReference>
<evidence type="ECO:0000313" key="7">
    <source>
        <dbReference type="EMBL" id="QHS94822.1"/>
    </source>
</evidence>
<organism evidence="7">
    <name type="scientific">viral metagenome</name>
    <dbReference type="NCBI Taxonomy" id="1070528"/>
    <lineage>
        <taxon>unclassified sequences</taxon>
        <taxon>metagenomes</taxon>
        <taxon>organismal metagenomes</taxon>
    </lineage>
</organism>
<dbReference type="Pfam" id="PF01233">
    <property type="entry name" value="NMT"/>
    <property type="match status" value="1"/>
</dbReference>